<keyword evidence="1" id="KW-0472">Membrane</keyword>
<reference evidence="2 3" key="1">
    <citation type="submission" date="2016-04" db="EMBL/GenBank/DDBJ databases">
        <title>Genome sequence of Methanobrevibacter curvatus DSM 11111.</title>
        <authorList>
            <person name="Poehlein A."/>
            <person name="Seedorf H."/>
            <person name="Daniel R."/>
        </authorList>
    </citation>
    <scope>NUCLEOTIDE SEQUENCE [LARGE SCALE GENOMIC DNA]</scope>
    <source>
        <strain evidence="2 3">DSM 11111</strain>
    </source>
</reference>
<accession>A0A166AZ51</accession>
<dbReference type="RefSeq" id="WP_067090989.1">
    <property type="nucleotide sequence ID" value="NZ_LWMV01000164.1"/>
</dbReference>
<keyword evidence="1" id="KW-1133">Transmembrane helix</keyword>
<comment type="caution">
    <text evidence="2">The sequence shown here is derived from an EMBL/GenBank/DDBJ whole genome shotgun (WGS) entry which is preliminary data.</text>
</comment>
<name>A0A166AZ51_9EURY</name>
<evidence type="ECO:0000256" key="1">
    <source>
        <dbReference type="SAM" id="Phobius"/>
    </source>
</evidence>
<gene>
    <name evidence="2" type="ORF">MBCUR_09860</name>
</gene>
<feature type="transmembrane region" description="Helical" evidence="1">
    <location>
        <begin position="35"/>
        <end position="56"/>
    </location>
</feature>
<protein>
    <recommendedName>
        <fullName evidence="4">DUF4015 domain-containing protein</fullName>
    </recommendedName>
</protein>
<dbReference type="Proteomes" id="UP000077245">
    <property type="component" value="Unassembled WGS sequence"/>
</dbReference>
<evidence type="ECO:0000313" key="2">
    <source>
        <dbReference type="EMBL" id="KZX12656.1"/>
    </source>
</evidence>
<dbReference type="PATRIC" id="fig|49547.3.peg.1054"/>
<dbReference type="OrthoDB" id="18481at2157"/>
<keyword evidence="1" id="KW-0812">Transmembrane</keyword>
<dbReference type="InterPro" id="IPR017853">
    <property type="entry name" value="GH"/>
</dbReference>
<keyword evidence="3" id="KW-1185">Reference proteome</keyword>
<dbReference type="EMBL" id="LWMV01000164">
    <property type="protein sequence ID" value="KZX12656.1"/>
    <property type="molecule type" value="Genomic_DNA"/>
</dbReference>
<dbReference type="SUPFAM" id="SSF51445">
    <property type="entry name" value="(Trans)glycosidases"/>
    <property type="match status" value="1"/>
</dbReference>
<sequence length="464" mass="52145">MDGNLLTKKNNEVYAINSNNSTSNLRKTLLNKKTLKIGILIFLIFILATNACYAASSSQTTKISQNNIIKSSQSVDSFIAKNHRLPNTVKVDSYTFSQKEYFYLISKAISKRYEKSNGSISAIKSIKYSSKKSYVKINPETKNIYYNTAKSLNSYIEKNKKITTHIKYYNKLYKKDYVFKELNKYVKKMKLTPSTLGTSANKIPISKSKTAIWVQGGDMLNVNLSTLKSYGIGNIFLSFSVFNKYDNDTLKNWFSQANSKGIKIHIWMQAFYLSGKWTNPIDAKSGKINQSHLNKTIAEAKEYANFKGVSGIHLDYLRYPGTAYKTPGASDGINTFASEIKNAVKSINSKIIFSAAIMPEKSANIRYYGQNTTALGSIFDVLIPMAYKGNYEQNTNWIKSTLQWFVSNSPSAEIWGGLQTYGSDEKLVKFSTSQLGQDISALLSSGSKGVVLFRWGLLNPIFFK</sequence>
<proteinExistence type="predicted"/>
<evidence type="ECO:0000313" key="3">
    <source>
        <dbReference type="Proteomes" id="UP000077245"/>
    </source>
</evidence>
<dbReference type="Gene3D" id="3.20.20.80">
    <property type="entry name" value="Glycosidases"/>
    <property type="match status" value="1"/>
</dbReference>
<evidence type="ECO:0008006" key="4">
    <source>
        <dbReference type="Google" id="ProtNLM"/>
    </source>
</evidence>
<dbReference type="AlphaFoldDB" id="A0A166AZ51"/>
<organism evidence="2 3">
    <name type="scientific">Methanobrevibacter curvatus</name>
    <dbReference type="NCBI Taxonomy" id="49547"/>
    <lineage>
        <taxon>Archaea</taxon>
        <taxon>Methanobacteriati</taxon>
        <taxon>Methanobacteriota</taxon>
        <taxon>Methanomada group</taxon>
        <taxon>Methanobacteria</taxon>
        <taxon>Methanobacteriales</taxon>
        <taxon>Methanobacteriaceae</taxon>
        <taxon>Methanobrevibacter</taxon>
    </lineage>
</organism>